<evidence type="ECO:0000313" key="5">
    <source>
        <dbReference type="EMBL" id="MDF0479218.1"/>
    </source>
</evidence>
<comment type="similarity">
    <text evidence="2">Belongs to the glycosyl hydrolase 33 family.</text>
</comment>
<comment type="catalytic activity">
    <reaction evidence="1">
        <text>Hydrolysis of alpha-(2-&gt;3)-, alpha-(2-&gt;6)-, alpha-(2-&gt;8)- glycosidic linkages of terminal sialic acid residues in oligosaccharides, glycoproteins, glycolipids, colominic acid and synthetic substrates.</text>
        <dbReference type="EC" id="3.2.1.18"/>
    </reaction>
</comment>
<accession>A0ABT5WZP7</accession>
<proteinExistence type="inferred from homology"/>
<feature type="domain" description="Sialidase" evidence="4">
    <location>
        <begin position="176"/>
        <end position="397"/>
    </location>
</feature>
<evidence type="ECO:0000256" key="1">
    <source>
        <dbReference type="ARBA" id="ARBA00000427"/>
    </source>
</evidence>
<evidence type="ECO:0000259" key="4">
    <source>
        <dbReference type="Pfam" id="PF13088"/>
    </source>
</evidence>
<evidence type="ECO:0000256" key="3">
    <source>
        <dbReference type="ARBA" id="ARBA00012733"/>
    </source>
</evidence>
<dbReference type="Pfam" id="PF13088">
    <property type="entry name" value="BNR_2"/>
    <property type="match status" value="1"/>
</dbReference>
<evidence type="ECO:0000313" key="6">
    <source>
        <dbReference type="Proteomes" id="UP001147148"/>
    </source>
</evidence>
<dbReference type="CDD" id="cd15482">
    <property type="entry name" value="Sialidase_non-viral"/>
    <property type="match status" value="1"/>
</dbReference>
<dbReference type="InterPro" id="IPR011040">
    <property type="entry name" value="Sialidase"/>
</dbReference>
<dbReference type="SUPFAM" id="SSF50939">
    <property type="entry name" value="Sialidases"/>
    <property type="match status" value="1"/>
</dbReference>
<organism evidence="5 6">
    <name type="scientific">Vagococcus proximus</name>
    <dbReference type="NCBI Taxonomy" id="2991417"/>
    <lineage>
        <taxon>Bacteria</taxon>
        <taxon>Bacillati</taxon>
        <taxon>Bacillota</taxon>
        <taxon>Bacilli</taxon>
        <taxon>Lactobacillales</taxon>
        <taxon>Enterococcaceae</taxon>
        <taxon>Vagococcus</taxon>
    </lineage>
</organism>
<dbReference type="EC" id="3.2.1.18" evidence="3"/>
<protein>
    <recommendedName>
        <fullName evidence="3">exo-alpha-sialidase</fullName>
        <ecNumber evidence="3">3.2.1.18</ecNumber>
    </recommendedName>
</protein>
<dbReference type="RefSeq" id="WP_275470874.1">
    <property type="nucleotide sequence ID" value="NZ_JAPDSH010000002.1"/>
</dbReference>
<dbReference type="InterPro" id="IPR036278">
    <property type="entry name" value="Sialidase_sf"/>
</dbReference>
<dbReference type="Gene3D" id="2.120.10.10">
    <property type="match status" value="1"/>
</dbReference>
<dbReference type="Proteomes" id="UP001147148">
    <property type="component" value="Unassembled WGS sequence"/>
</dbReference>
<gene>
    <name evidence="5" type="ORF">OL233_02860</name>
</gene>
<keyword evidence="5" id="KW-0378">Hydrolase</keyword>
<dbReference type="PANTHER" id="PTHR10628:SF30">
    <property type="entry name" value="EXO-ALPHA-SIALIDASE"/>
    <property type="match status" value="1"/>
</dbReference>
<dbReference type="PANTHER" id="PTHR10628">
    <property type="entry name" value="SIALIDASE"/>
    <property type="match status" value="1"/>
</dbReference>
<dbReference type="InterPro" id="IPR023364">
    <property type="entry name" value="Trans_sialidase_dom3"/>
</dbReference>
<dbReference type="InterPro" id="IPR026856">
    <property type="entry name" value="Sialidase_fam"/>
</dbReference>
<dbReference type="Gene3D" id="2.40.220.10">
    <property type="entry name" value="Intramolecular Trans-sialidase, Domain 3"/>
    <property type="match status" value="1"/>
</dbReference>
<sequence length="429" mass="48421">MRLYYPGMNNIRNYRIPSLLTTAKGTVIAGADARVITSSDNPNEIHIVVRRSEDKGETFSEPILVAKYPGKGLNGAAALDSCLLEDKKHHRIWLLFTHTPGGVGLFNSQAGIGFDKGRKILQKEDGTRYFIDATKLVSEEDETCLDVPDEWGYFKNGLDIYSKRKTPEELKEYPTSFLQIVYSEDEGITWSNPEDLNEQVKEDWMTFIGAGPGRGIQVEQGDNCNRIIFPIYIGNKHGLLSSSLIYSDDFGATWVRGVSPNDDRKVDGNVIHSELKAALEYCLTESQLVSLSDGRIKWYLRNHLPNKCYVSAVSNNGGDTFDQLKLEKELVDPTSQASVISFESNGKRGLMFSNAFDPNIRQNGTVKISWDDGDSWSESYCIHPNGFGYSCLTQLTKDTFGILYENIMDQNQWIDMELEFKRFTLDDFK</sequence>
<comment type="caution">
    <text evidence="5">The sequence shown here is derived from an EMBL/GenBank/DDBJ whole genome shotgun (WGS) entry which is preliminary data.</text>
</comment>
<dbReference type="EMBL" id="JAPDSH010000002">
    <property type="protein sequence ID" value="MDF0479218.1"/>
    <property type="molecule type" value="Genomic_DNA"/>
</dbReference>
<evidence type="ECO:0000256" key="2">
    <source>
        <dbReference type="ARBA" id="ARBA00009348"/>
    </source>
</evidence>
<dbReference type="GO" id="GO:0016787">
    <property type="term" value="F:hydrolase activity"/>
    <property type="evidence" value="ECO:0007669"/>
    <property type="project" value="UniProtKB-KW"/>
</dbReference>
<keyword evidence="6" id="KW-1185">Reference proteome</keyword>
<name>A0ABT5WZP7_9ENTE</name>
<reference evidence="5" key="1">
    <citation type="submission" date="2022-10" db="EMBL/GenBank/DDBJ databases">
        <title>Vagococcus sp. isolated from poultry meat.</title>
        <authorList>
            <person name="Johansson P."/>
            <person name="Bjorkroth J."/>
        </authorList>
    </citation>
    <scope>NUCLEOTIDE SEQUENCE</scope>
    <source>
        <strain evidence="5">PNs007</strain>
    </source>
</reference>